<keyword evidence="3" id="KW-1185">Reference proteome</keyword>
<feature type="region of interest" description="Disordered" evidence="1">
    <location>
        <begin position="1"/>
        <end position="23"/>
    </location>
</feature>
<evidence type="ECO:0000256" key="1">
    <source>
        <dbReference type="SAM" id="MobiDB-lite"/>
    </source>
</evidence>
<comment type="caution">
    <text evidence="2">The sequence shown here is derived from an EMBL/GenBank/DDBJ whole genome shotgun (WGS) entry which is preliminary data.</text>
</comment>
<reference evidence="3" key="1">
    <citation type="submission" date="2014-09" db="EMBL/GenBank/DDBJ databases">
        <authorList>
            <person name="Mudge J."/>
            <person name="Ramaraj T."/>
            <person name="Lindquist I.E."/>
            <person name="Bharti A.K."/>
            <person name="Sundararajan A."/>
            <person name="Cameron C.T."/>
            <person name="Woodward J.E."/>
            <person name="May G.D."/>
            <person name="Brubaker C."/>
            <person name="Broadhvest J."/>
            <person name="Wilkins T.A."/>
        </authorList>
    </citation>
    <scope>NUCLEOTIDE SEQUENCE</scope>
    <source>
        <strain evidence="3">cv. AKA8401</strain>
    </source>
</reference>
<organism evidence="2 3">
    <name type="scientific">Gossypium arboreum</name>
    <name type="common">Tree cotton</name>
    <name type="synonym">Gossypium nanking</name>
    <dbReference type="NCBI Taxonomy" id="29729"/>
    <lineage>
        <taxon>Eukaryota</taxon>
        <taxon>Viridiplantae</taxon>
        <taxon>Streptophyta</taxon>
        <taxon>Embryophyta</taxon>
        <taxon>Tracheophyta</taxon>
        <taxon>Spermatophyta</taxon>
        <taxon>Magnoliopsida</taxon>
        <taxon>eudicotyledons</taxon>
        <taxon>Gunneridae</taxon>
        <taxon>Pentapetalae</taxon>
        <taxon>rosids</taxon>
        <taxon>malvids</taxon>
        <taxon>Malvales</taxon>
        <taxon>Malvaceae</taxon>
        <taxon>Malvoideae</taxon>
        <taxon>Gossypium</taxon>
    </lineage>
</organism>
<dbReference type="Proteomes" id="UP000032142">
    <property type="component" value="Unassembled WGS sequence"/>
</dbReference>
<dbReference type="EMBL" id="JRRC01043736">
    <property type="protein sequence ID" value="KHF98550.1"/>
    <property type="molecule type" value="Genomic_DNA"/>
</dbReference>
<dbReference type="AlphaFoldDB" id="A0A0B0MI12"/>
<name>A0A0B0MI12_GOSAR</name>
<evidence type="ECO:0000313" key="2">
    <source>
        <dbReference type="EMBL" id="KHF98550.1"/>
    </source>
</evidence>
<protein>
    <submittedName>
        <fullName evidence="2">Sulfatase-modifying factor 2</fullName>
    </submittedName>
</protein>
<proteinExistence type="predicted"/>
<evidence type="ECO:0000313" key="3">
    <source>
        <dbReference type="Proteomes" id="UP000032142"/>
    </source>
</evidence>
<accession>A0A0B0MI12</accession>
<sequence length="64" mass="7362">MRWTGKRLPKQEEFQSKSRPGKTGQIWTSLKIFALFLLHDNEQRGAAVEAQITRAQLQLNPLTP</sequence>
<gene>
    <name evidence="2" type="ORF">F383_37954</name>
</gene>